<dbReference type="AlphaFoldDB" id="A0A8K1CQ31"/>
<organism evidence="2 3">
    <name type="scientific">Pythium oligandrum</name>
    <name type="common">Mycoparasitic fungus</name>
    <dbReference type="NCBI Taxonomy" id="41045"/>
    <lineage>
        <taxon>Eukaryota</taxon>
        <taxon>Sar</taxon>
        <taxon>Stramenopiles</taxon>
        <taxon>Oomycota</taxon>
        <taxon>Peronosporomycetes</taxon>
        <taxon>Pythiales</taxon>
        <taxon>Pythiaceae</taxon>
        <taxon>Pythium</taxon>
    </lineage>
</organism>
<evidence type="ECO:0000313" key="3">
    <source>
        <dbReference type="Proteomes" id="UP000794436"/>
    </source>
</evidence>
<dbReference type="Proteomes" id="UP000794436">
    <property type="component" value="Unassembled WGS sequence"/>
</dbReference>
<protein>
    <submittedName>
        <fullName evidence="2">Uncharacterized protein</fullName>
    </submittedName>
</protein>
<feature type="region of interest" description="Disordered" evidence="1">
    <location>
        <begin position="491"/>
        <end position="513"/>
    </location>
</feature>
<evidence type="ECO:0000256" key="1">
    <source>
        <dbReference type="SAM" id="MobiDB-lite"/>
    </source>
</evidence>
<gene>
    <name evidence="2" type="ORF">Poli38472_014617</name>
</gene>
<accession>A0A8K1CQ31</accession>
<proteinExistence type="predicted"/>
<evidence type="ECO:0000313" key="2">
    <source>
        <dbReference type="EMBL" id="TMW66641.1"/>
    </source>
</evidence>
<reference evidence="2" key="1">
    <citation type="submission" date="2019-03" db="EMBL/GenBank/DDBJ databases">
        <title>Long read genome sequence of the mycoparasitic Pythium oligandrum ATCC 38472 isolated from sugarbeet rhizosphere.</title>
        <authorList>
            <person name="Gaulin E."/>
        </authorList>
    </citation>
    <scope>NUCLEOTIDE SEQUENCE</scope>
    <source>
        <strain evidence="2">ATCC 38472_TT</strain>
    </source>
</reference>
<feature type="region of interest" description="Disordered" evidence="1">
    <location>
        <begin position="553"/>
        <end position="574"/>
    </location>
</feature>
<dbReference type="EMBL" id="SPLM01000008">
    <property type="protein sequence ID" value="TMW66641.1"/>
    <property type="molecule type" value="Genomic_DNA"/>
</dbReference>
<feature type="compositionally biased region" description="Basic and acidic residues" evidence="1">
    <location>
        <begin position="565"/>
        <end position="574"/>
    </location>
</feature>
<sequence length="574" mass="64681">MVMGRSSNIGTLTFNDFQWLDHYILVDVTRLKISDVHHVSVFCSPGLWAIDPLHSLACQMVTTPYSSSNQVFPQISSQPETPEHRVAAYINRVLKSVYETEQPDKITPNLQSQSTRRGGAAFASSNHHVNLSDLAHRGHWTMDGFATLLEYISPTSSSDQTIGKVLGGWHDPKPAGLPPTLNAFSSEPRDVAANVRAFADYLRVRHFSRLNKASFADALTASLLMYLPDTLQVVRNNVVHNEILQVASQVLPDAIDLQGELIRWGRVIKRRFIMGNMQALPVAHIKENLSEREQAEHLINPRTYGEVLERLVIGQQQLFHRQEQIMSMLQDLMRAPRSFECSQSHETTAPSPSKVKKAKAINALAKLQQAKLWPESLSTLKERALSDVLIQVFLVQLHHLLKETGNRAQTDVIKAVDIAEQLADIRSIPPYPDAGDSHRQKEWMDTMRAMANEIERLVLECLEAEKASDPTRQRKRKHTAYINGIVRAWGRRQKKRQRLPSREGGSNSQPSSSQLIAMKDNMAALRQEYTVTQQQEMAAFVMQQVDAAIRERDANGKAAEVADVSDIKDEEMMQ</sequence>
<name>A0A8K1CQ31_PYTOL</name>
<comment type="caution">
    <text evidence="2">The sequence shown here is derived from an EMBL/GenBank/DDBJ whole genome shotgun (WGS) entry which is preliminary data.</text>
</comment>
<keyword evidence="3" id="KW-1185">Reference proteome</keyword>
<dbReference type="OrthoDB" id="168304at2759"/>
<feature type="compositionally biased region" description="Polar residues" evidence="1">
    <location>
        <begin position="504"/>
        <end position="513"/>
    </location>
</feature>